<evidence type="ECO:0000256" key="1">
    <source>
        <dbReference type="SAM" id="MobiDB-lite"/>
    </source>
</evidence>
<gene>
    <name evidence="2" type="ORF">FH972_026391</name>
</gene>
<feature type="region of interest" description="Disordered" evidence="1">
    <location>
        <begin position="136"/>
        <end position="248"/>
    </location>
</feature>
<feature type="compositionally biased region" description="Basic and acidic residues" evidence="1">
    <location>
        <begin position="144"/>
        <end position="153"/>
    </location>
</feature>
<feature type="compositionally biased region" description="Pro residues" evidence="1">
    <location>
        <begin position="222"/>
        <end position="233"/>
    </location>
</feature>
<dbReference type="Proteomes" id="UP000327013">
    <property type="component" value="Unassembled WGS sequence"/>
</dbReference>
<evidence type="ECO:0000313" key="3">
    <source>
        <dbReference type="Proteomes" id="UP000327013"/>
    </source>
</evidence>
<organism evidence="2 3">
    <name type="scientific">Carpinus fangiana</name>
    <dbReference type="NCBI Taxonomy" id="176857"/>
    <lineage>
        <taxon>Eukaryota</taxon>
        <taxon>Viridiplantae</taxon>
        <taxon>Streptophyta</taxon>
        <taxon>Embryophyta</taxon>
        <taxon>Tracheophyta</taxon>
        <taxon>Spermatophyta</taxon>
        <taxon>Magnoliopsida</taxon>
        <taxon>eudicotyledons</taxon>
        <taxon>Gunneridae</taxon>
        <taxon>Pentapetalae</taxon>
        <taxon>rosids</taxon>
        <taxon>fabids</taxon>
        <taxon>Fagales</taxon>
        <taxon>Betulaceae</taxon>
        <taxon>Carpinus</taxon>
    </lineage>
</organism>
<feature type="compositionally biased region" description="Polar residues" evidence="1">
    <location>
        <begin position="158"/>
        <end position="170"/>
    </location>
</feature>
<evidence type="ECO:0000313" key="2">
    <source>
        <dbReference type="EMBL" id="KAB8703724.1"/>
    </source>
</evidence>
<feature type="compositionally biased region" description="Polar residues" evidence="1">
    <location>
        <begin position="88"/>
        <end position="100"/>
    </location>
</feature>
<protein>
    <submittedName>
        <fullName evidence="2">Uncharacterized protein</fullName>
    </submittedName>
</protein>
<feature type="compositionally biased region" description="Low complexity" evidence="1">
    <location>
        <begin position="171"/>
        <end position="221"/>
    </location>
</feature>
<dbReference type="AlphaFoldDB" id="A0A5N6L3V2"/>
<accession>A0A5N6L3V2</accession>
<comment type="caution">
    <text evidence="2">The sequence shown here is derived from an EMBL/GenBank/DDBJ whole genome shotgun (WGS) entry which is preliminary data.</text>
</comment>
<reference evidence="2 3" key="1">
    <citation type="submission" date="2019-06" db="EMBL/GenBank/DDBJ databases">
        <title>A chromosomal-level reference genome of Carpinus fangiana (Coryloideae, Betulaceae).</title>
        <authorList>
            <person name="Yang X."/>
            <person name="Wang Z."/>
            <person name="Zhang L."/>
            <person name="Hao G."/>
            <person name="Liu J."/>
            <person name="Yang Y."/>
        </authorList>
    </citation>
    <scope>NUCLEOTIDE SEQUENCE [LARGE SCALE GENOMIC DNA]</scope>
    <source>
        <strain evidence="2">Cfa_2016G</strain>
        <tissue evidence="2">Leaf</tissue>
    </source>
</reference>
<sequence length="248" mass="26680">MGVMWEKRLHAHTKETNMCGRGLNACGDMGLTAVEEQGNLEVGHVGDRDMSAHMDCTQQQPFDGDRQGAASSPTLRTWKQRARRARDPTTTMESGALTETSGKRGIGKVEGSGRLGRGKRHKKLAIQIVDEKISSVQVRRRRDPRSTQVDEKIPSLSLPASFSQSPLTLCSSWRPSPTPSSPRTQTFPPSPNTSPTVRPSSTPSTNPTATTPSNPSSLAEPLPTPSPASPPQLSPKSKPGSTVRASRP</sequence>
<feature type="region of interest" description="Disordered" evidence="1">
    <location>
        <begin position="60"/>
        <end position="121"/>
    </location>
</feature>
<proteinExistence type="predicted"/>
<keyword evidence="3" id="KW-1185">Reference proteome</keyword>
<name>A0A5N6L3V2_9ROSI</name>
<dbReference type="EMBL" id="VIBQ01000090">
    <property type="protein sequence ID" value="KAB8703724.1"/>
    <property type="molecule type" value="Genomic_DNA"/>
</dbReference>